<feature type="region of interest" description="Disordered" evidence="3">
    <location>
        <begin position="660"/>
        <end position="687"/>
    </location>
</feature>
<organism evidence="6 7">
    <name type="scientific">Prunus dulcis</name>
    <name type="common">Almond</name>
    <name type="synonym">Amygdalus dulcis</name>
    <dbReference type="NCBI Taxonomy" id="3755"/>
    <lineage>
        <taxon>Eukaryota</taxon>
        <taxon>Viridiplantae</taxon>
        <taxon>Streptophyta</taxon>
        <taxon>Embryophyta</taxon>
        <taxon>Tracheophyta</taxon>
        <taxon>Spermatophyta</taxon>
        <taxon>Magnoliopsida</taxon>
        <taxon>eudicotyledons</taxon>
        <taxon>Gunneridae</taxon>
        <taxon>Pentapetalae</taxon>
        <taxon>rosids</taxon>
        <taxon>fabids</taxon>
        <taxon>Rosales</taxon>
        <taxon>Rosaceae</taxon>
        <taxon>Amygdaloideae</taxon>
        <taxon>Amygdaleae</taxon>
        <taxon>Prunus</taxon>
    </lineage>
</organism>
<sequence>MGLSSASTTASATPEGLQLCIFDLRRGQNEGQELDKILFFFPADLPFSAQFSVIGLSEGLITFTRIFSPETACEAIEAERHSHVFYEAEPDIWMVMVVEKSKEFEAIWRSDALRKVLKEVHYLFVMFHGSIRALLDKDPGGGLTRSHLYYFIMDYLGAFQKRSPFDGCCWDFLVGKKLLLPSFRDCLKERGTVQMLTVGREAAIEVQSLVRVLESCAGNIPCHSLILFQDLLVSTTLSPDDTVNLFAYAVLRLTPHALSSGVSSWSYLRKGATSHVSSSSILARPGGVPEQFQGSDVNSPAGDNNYRVIRPLQQDKWSKGKDGFLVTDIWGAEASNLISATPTVLLHQTEERMYLCAHQHKSLTLIFLIPVSSVLIGDQGVSAVKQQVLENVSLKLLRVEEKLSKGWVGENAYHVSGYRYLLVDGDRNVSRASPAGKVTTLTKDSLLALSKLREEVDLEKSRAQSDNAGQEKELEVSIRAKNNAWVIARVTRGKELYMVLEKANETLLYASDAVEKFSNRYCNGAFSFVVKSKSFLSNTSIQTEANSLPPPPRKNNDFYFYGRTKLQVLARAANHNLSEEPINMEIGTVRCSLDNQVLWLSRESSRKLDWRNIHPLPHIVTTWKLKVGYQRLIDCQVSTGKHSLNHVFWRRHSIHTSLEESSSVQGETYSGNDEYAHKDSQENHLSQPLRSNELKSLLADSERTKLIKKLSEANQQNRFLKRQLHIKEDALVNFKSELAVLELEIQALVKLAEENTKSVIPQGSRKINGKYIQSHLLSRLEAVHEKLKEQIKDVDAVQSKEVPLFWYGMAESVQVMGTFDGWSQGEHLSSEYTGSFTTFSTTLMLRPGRYEIKFLVDGEWKLSPEFPTVGEGLMKNNLLIVE</sequence>
<evidence type="ECO:0000259" key="5">
    <source>
        <dbReference type="Pfam" id="PF19031"/>
    </source>
</evidence>
<evidence type="ECO:0000259" key="4">
    <source>
        <dbReference type="Pfam" id="PF16561"/>
    </source>
</evidence>
<feature type="domain" description="CCZ1/INTU/HSP4 first Longin" evidence="5">
    <location>
        <begin position="20"/>
        <end position="129"/>
    </location>
</feature>
<dbReference type="CDD" id="cd02859">
    <property type="entry name" value="E_set_AMPKbeta_like_N"/>
    <property type="match status" value="1"/>
</dbReference>
<comment type="similarity">
    <text evidence="1">Belongs to the CCZ1 family.</text>
</comment>
<dbReference type="PANTHER" id="PTHR13056:SF0">
    <property type="entry name" value="VACUOLAR FUSION PROTEIN CCZ1 HOMOLOG-RELATED"/>
    <property type="match status" value="1"/>
</dbReference>
<dbReference type="EMBL" id="CABIKO010000185">
    <property type="protein sequence ID" value="VVA30270.1"/>
    <property type="molecule type" value="Genomic_DNA"/>
</dbReference>
<proteinExistence type="inferred from homology"/>
<protein>
    <submittedName>
        <fullName evidence="6">PREDICTED: vacuolar fusion</fullName>
    </submittedName>
</protein>
<feature type="compositionally biased region" description="Polar residues" evidence="3">
    <location>
        <begin position="660"/>
        <end position="671"/>
    </location>
</feature>
<dbReference type="InterPro" id="IPR014756">
    <property type="entry name" value="Ig_E-set"/>
</dbReference>
<evidence type="ECO:0000256" key="2">
    <source>
        <dbReference type="SAM" id="Coils"/>
    </source>
</evidence>
<dbReference type="AlphaFoldDB" id="A0A5E4FSD5"/>
<reference evidence="7" key="1">
    <citation type="journal article" date="2020" name="Plant J.">
        <title>Transposons played a major role in the diversification between the closely related almond and peach genomes: results from the almond genome sequence.</title>
        <authorList>
            <person name="Alioto T."/>
            <person name="Alexiou K.G."/>
            <person name="Bardil A."/>
            <person name="Barteri F."/>
            <person name="Castanera R."/>
            <person name="Cruz F."/>
            <person name="Dhingra A."/>
            <person name="Duval H."/>
            <person name="Fernandez I Marti A."/>
            <person name="Frias L."/>
            <person name="Galan B."/>
            <person name="Garcia J.L."/>
            <person name="Howad W."/>
            <person name="Gomez-Garrido J."/>
            <person name="Gut M."/>
            <person name="Julca I."/>
            <person name="Morata J."/>
            <person name="Puigdomenech P."/>
            <person name="Ribeca P."/>
            <person name="Rubio Cabetas M.J."/>
            <person name="Vlasova A."/>
            <person name="Wirthensohn M."/>
            <person name="Garcia-Mas J."/>
            <person name="Gabaldon T."/>
            <person name="Casacuberta J.M."/>
            <person name="Arus P."/>
        </authorList>
    </citation>
    <scope>NUCLEOTIDE SEQUENCE [LARGE SCALE GENOMIC DNA]</scope>
    <source>
        <strain evidence="7">cv. Texas</strain>
    </source>
</reference>
<evidence type="ECO:0000256" key="3">
    <source>
        <dbReference type="SAM" id="MobiDB-lite"/>
    </source>
</evidence>
<evidence type="ECO:0000313" key="7">
    <source>
        <dbReference type="Proteomes" id="UP000327085"/>
    </source>
</evidence>
<name>A0A5E4FSD5_PRUDU</name>
<feature type="domain" description="AMP-activated protein kinase glycogen-binding" evidence="4">
    <location>
        <begin position="804"/>
        <end position="871"/>
    </location>
</feature>
<dbReference type="Pfam" id="PF19031">
    <property type="entry name" value="Intu_longin_1"/>
    <property type="match status" value="1"/>
</dbReference>
<evidence type="ECO:0000256" key="1">
    <source>
        <dbReference type="ARBA" id="ARBA00005352"/>
    </source>
</evidence>
<dbReference type="InterPro" id="IPR043987">
    <property type="entry name" value="CCZ1/INTU/HSP4_longin_1"/>
</dbReference>
<dbReference type="InParanoid" id="A0A5E4FSD5"/>
<evidence type="ECO:0000313" key="6">
    <source>
        <dbReference type="EMBL" id="VVA30270.1"/>
    </source>
</evidence>
<dbReference type="InterPro" id="IPR013176">
    <property type="entry name" value="Ccz1"/>
</dbReference>
<dbReference type="PANTHER" id="PTHR13056">
    <property type="entry name" value="VACUOLAR FUSION PROTEIN CCZ1 HOMOLOG-RELATED"/>
    <property type="match status" value="1"/>
</dbReference>
<accession>A0A5E4FSD5</accession>
<dbReference type="Pfam" id="PF16561">
    <property type="entry name" value="AMPK1_CBM"/>
    <property type="match status" value="1"/>
</dbReference>
<keyword evidence="2" id="KW-0175">Coiled coil</keyword>
<dbReference type="Proteomes" id="UP000327085">
    <property type="component" value="Chromosome 7"/>
</dbReference>
<feature type="coiled-coil region" evidence="2">
    <location>
        <begin position="703"/>
        <end position="751"/>
    </location>
</feature>
<dbReference type="GO" id="GO:0009507">
    <property type="term" value="C:chloroplast"/>
    <property type="evidence" value="ECO:0007669"/>
    <property type="project" value="UniProtKB-ARBA"/>
</dbReference>
<dbReference type="SUPFAM" id="SSF81296">
    <property type="entry name" value="E set domains"/>
    <property type="match status" value="1"/>
</dbReference>
<dbReference type="Gene3D" id="2.60.40.10">
    <property type="entry name" value="Immunoglobulins"/>
    <property type="match status" value="1"/>
</dbReference>
<dbReference type="Gramene" id="VVA30270">
    <property type="protein sequence ID" value="VVA30270"/>
    <property type="gene ID" value="Prudul26B012399"/>
</dbReference>
<dbReference type="InterPro" id="IPR013783">
    <property type="entry name" value="Ig-like_fold"/>
</dbReference>
<dbReference type="GO" id="GO:0016192">
    <property type="term" value="P:vesicle-mediated transport"/>
    <property type="evidence" value="ECO:0007669"/>
    <property type="project" value="InterPro"/>
</dbReference>
<dbReference type="GO" id="GO:0035658">
    <property type="term" value="C:Mon1-Ccz1 complex"/>
    <property type="evidence" value="ECO:0007669"/>
    <property type="project" value="InterPro"/>
</dbReference>
<gene>
    <name evidence="6" type="ORF">ALMOND_2B012399</name>
</gene>
<dbReference type="FunCoup" id="A0A5E4FSD5">
    <property type="interactions" value="3351"/>
</dbReference>
<dbReference type="InterPro" id="IPR032640">
    <property type="entry name" value="AMPK1_CBM"/>
</dbReference>